<organism evidence="2 3">
    <name type="scientific">Alkalibaculum bacchi</name>
    <dbReference type="NCBI Taxonomy" id="645887"/>
    <lineage>
        <taxon>Bacteria</taxon>
        <taxon>Bacillati</taxon>
        <taxon>Bacillota</taxon>
        <taxon>Clostridia</taxon>
        <taxon>Eubacteriales</taxon>
        <taxon>Eubacteriaceae</taxon>
        <taxon>Alkalibaculum</taxon>
    </lineage>
</organism>
<dbReference type="EMBL" id="QNRX01000021">
    <property type="protein sequence ID" value="RBP58760.1"/>
    <property type="molecule type" value="Genomic_DNA"/>
</dbReference>
<keyword evidence="1" id="KW-0812">Transmembrane</keyword>
<accession>A0A366I0S6</accession>
<keyword evidence="3" id="KW-1185">Reference proteome</keyword>
<dbReference type="Proteomes" id="UP000253490">
    <property type="component" value="Unassembled WGS sequence"/>
</dbReference>
<gene>
    <name evidence="2" type="ORF">DES36_12143</name>
</gene>
<dbReference type="NCBIfam" id="NF037932">
    <property type="entry name" value="ocin_sys_WGxF"/>
    <property type="match status" value="1"/>
</dbReference>
<comment type="caution">
    <text evidence="2">The sequence shown here is derived from an EMBL/GenBank/DDBJ whole genome shotgun (WGS) entry which is preliminary data.</text>
</comment>
<sequence>MKALGTTLLNCFLLVISLLAHRILVRSFNLPINDALFYWGLLIAIFGINSLIFALILSSERENNHR</sequence>
<evidence type="ECO:0000256" key="1">
    <source>
        <dbReference type="SAM" id="Phobius"/>
    </source>
</evidence>
<dbReference type="RefSeq" id="WP_113921640.1">
    <property type="nucleotide sequence ID" value="NZ_QNRX01000021.1"/>
</dbReference>
<proteinExistence type="predicted"/>
<name>A0A366I0S6_9FIRM</name>
<evidence type="ECO:0000313" key="3">
    <source>
        <dbReference type="Proteomes" id="UP000253490"/>
    </source>
</evidence>
<evidence type="ECO:0000313" key="2">
    <source>
        <dbReference type="EMBL" id="RBP58760.1"/>
    </source>
</evidence>
<protein>
    <submittedName>
        <fullName evidence="2">Uncharacterized protein</fullName>
    </submittedName>
</protein>
<keyword evidence="1" id="KW-1133">Transmembrane helix</keyword>
<feature type="transmembrane region" description="Helical" evidence="1">
    <location>
        <begin position="36"/>
        <end position="57"/>
    </location>
</feature>
<reference evidence="2 3" key="1">
    <citation type="submission" date="2018-06" db="EMBL/GenBank/DDBJ databases">
        <title>Genomic Encyclopedia of Type Strains, Phase IV (KMG-IV): sequencing the most valuable type-strain genomes for metagenomic binning, comparative biology and taxonomic classification.</title>
        <authorList>
            <person name="Goeker M."/>
        </authorList>
    </citation>
    <scope>NUCLEOTIDE SEQUENCE [LARGE SCALE GENOMIC DNA]</scope>
    <source>
        <strain evidence="2 3">DSM 22112</strain>
    </source>
</reference>
<dbReference type="AlphaFoldDB" id="A0A366I0S6"/>
<keyword evidence="1" id="KW-0472">Membrane</keyword>